<keyword evidence="1" id="KW-0560">Oxidoreductase</keyword>
<keyword evidence="2" id="KW-0503">Monooxygenase</keyword>
<dbReference type="Gene3D" id="3.20.20.30">
    <property type="entry name" value="Luciferase-like domain"/>
    <property type="match status" value="1"/>
</dbReference>
<evidence type="ECO:0000256" key="1">
    <source>
        <dbReference type="ARBA" id="ARBA00023002"/>
    </source>
</evidence>
<protein>
    <submittedName>
        <fullName evidence="4">LLM class flavin-dependent oxidoreductase</fullName>
    </submittedName>
</protein>
<evidence type="ECO:0000313" key="4">
    <source>
        <dbReference type="EMBL" id="MBM3223501.1"/>
    </source>
</evidence>
<dbReference type="AlphaFoldDB" id="A0A938B1V2"/>
<dbReference type="InterPro" id="IPR011251">
    <property type="entry name" value="Luciferase-like_dom"/>
</dbReference>
<evidence type="ECO:0000313" key="5">
    <source>
        <dbReference type="Proteomes" id="UP000712673"/>
    </source>
</evidence>
<dbReference type="PANTHER" id="PTHR30137">
    <property type="entry name" value="LUCIFERASE-LIKE MONOOXYGENASE"/>
    <property type="match status" value="1"/>
</dbReference>
<dbReference type="InterPro" id="IPR050766">
    <property type="entry name" value="Bact_Lucif_Oxidored"/>
</dbReference>
<feature type="non-terminal residue" evidence="4">
    <location>
        <position position="286"/>
    </location>
</feature>
<feature type="domain" description="Luciferase-like" evidence="3">
    <location>
        <begin position="1"/>
        <end position="266"/>
    </location>
</feature>
<comment type="caution">
    <text evidence="4">The sequence shown here is derived from an EMBL/GenBank/DDBJ whole genome shotgun (WGS) entry which is preliminary data.</text>
</comment>
<dbReference type="Proteomes" id="UP000712673">
    <property type="component" value="Unassembled WGS sequence"/>
</dbReference>
<reference evidence="4" key="1">
    <citation type="submission" date="2019-03" db="EMBL/GenBank/DDBJ databases">
        <title>Lake Tanganyika Metagenome-Assembled Genomes (MAGs).</title>
        <authorList>
            <person name="Tran P."/>
        </authorList>
    </citation>
    <scope>NUCLEOTIDE SEQUENCE</scope>
    <source>
        <strain evidence="4">K_DeepCast_65m_m2_066</strain>
    </source>
</reference>
<accession>A0A938B1V2</accession>
<dbReference type="EMBL" id="VGLS01000152">
    <property type="protein sequence ID" value="MBM3223501.1"/>
    <property type="molecule type" value="Genomic_DNA"/>
</dbReference>
<sequence length="286" mass="32692">MQFGTFYQLPCATDQSPLQRYEDTFMQIQHADSLGLDVAWLAELHFFPTFSIMPSPLLVASALAQRTRRIRLGIAVNLLPLHNPLRNAEDAATLDILSNGRLEYGVGRGAIPLHFAGYNVALEESRERFLEALDVVLLAWTTDSFTHEGKYYQYRDVQVVPKPLQKPHPPIRMACNSAESFQLAGERGWRIFSSSVIVPVQRLQHDITTYNILLSEHGTPRGGDEVALMVPIYVAPSMSRAREHPEASIMHYFRTLRDMYNTRQVQEHARLPRTQELLERLENMTY</sequence>
<evidence type="ECO:0000259" key="3">
    <source>
        <dbReference type="Pfam" id="PF00296"/>
    </source>
</evidence>
<name>A0A938B1V2_UNCTE</name>
<dbReference type="GO" id="GO:0004497">
    <property type="term" value="F:monooxygenase activity"/>
    <property type="evidence" value="ECO:0007669"/>
    <property type="project" value="UniProtKB-KW"/>
</dbReference>
<dbReference type="GO" id="GO:0005829">
    <property type="term" value="C:cytosol"/>
    <property type="evidence" value="ECO:0007669"/>
    <property type="project" value="TreeGrafter"/>
</dbReference>
<dbReference type="GO" id="GO:0016705">
    <property type="term" value="F:oxidoreductase activity, acting on paired donors, with incorporation or reduction of molecular oxygen"/>
    <property type="evidence" value="ECO:0007669"/>
    <property type="project" value="InterPro"/>
</dbReference>
<gene>
    <name evidence="4" type="ORF">FJZ47_06850</name>
</gene>
<evidence type="ECO:0000256" key="2">
    <source>
        <dbReference type="ARBA" id="ARBA00023033"/>
    </source>
</evidence>
<dbReference type="InterPro" id="IPR036661">
    <property type="entry name" value="Luciferase-like_sf"/>
</dbReference>
<organism evidence="4 5">
    <name type="scientific">Tectimicrobiota bacterium</name>
    <dbReference type="NCBI Taxonomy" id="2528274"/>
    <lineage>
        <taxon>Bacteria</taxon>
        <taxon>Pseudomonadati</taxon>
        <taxon>Nitrospinota/Tectimicrobiota group</taxon>
        <taxon>Candidatus Tectimicrobiota</taxon>
    </lineage>
</organism>
<dbReference type="PANTHER" id="PTHR30137:SF8">
    <property type="entry name" value="BLR5498 PROTEIN"/>
    <property type="match status" value="1"/>
</dbReference>
<dbReference type="Pfam" id="PF00296">
    <property type="entry name" value="Bac_luciferase"/>
    <property type="match status" value="1"/>
</dbReference>
<proteinExistence type="predicted"/>
<dbReference type="SUPFAM" id="SSF51679">
    <property type="entry name" value="Bacterial luciferase-like"/>
    <property type="match status" value="1"/>
</dbReference>